<dbReference type="PANTHER" id="PTHR22760:SF3">
    <property type="entry name" value="GPI MANNOSYLTRANSFERASE 4"/>
    <property type="match status" value="1"/>
</dbReference>
<feature type="transmembrane region" description="Helical" evidence="11">
    <location>
        <begin position="481"/>
        <end position="500"/>
    </location>
</feature>
<keyword evidence="5" id="KW-0808">Transferase</keyword>
<feature type="chain" id="PRO_5010735515" description="Mannosyltransferase" evidence="12">
    <location>
        <begin position="17"/>
        <end position="647"/>
    </location>
</feature>
<dbReference type="GeneID" id="108739180"/>
<feature type="transmembrane region" description="Helical" evidence="11">
    <location>
        <begin position="328"/>
        <end position="352"/>
    </location>
</feature>
<keyword evidence="12" id="KW-0732">Signal</keyword>
<dbReference type="PANTHER" id="PTHR22760">
    <property type="entry name" value="GLYCOSYLTRANSFERASE"/>
    <property type="match status" value="1"/>
</dbReference>
<dbReference type="AlphaFoldDB" id="A0A1W4X7Z0"/>
<feature type="transmembrane region" description="Helical" evidence="11">
    <location>
        <begin position="205"/>
        <end position="226"/>
    </location>
</feature>
<keyword evidence="9 11" id="KW-0472">Membrane</keyword>
<dbReference type="InParanoid" id="A0A1W4X7Z0"/>
<dbReference type="STRING" id="224129.A0A1W4X7Z0"/>
<evidence type="ECO:0000256" key="6">
    <source>
        <dbReference type="ARBA" id="ARBA00022692"/>
    </source>
</evidence>
<keyword evidence="8 11" id="KW-1133">Transmembrane helix</keyword>
<dbReference type="EC" id="2.4.1.-" evidence="11"/>
<keyword evidence="6 11" id="KW-0812">Transmembrane</keyword>
<feature type="transmembrane region" description="Helical" evidence="11">
    <location>
        <begin position="157"/>
        <end position="178"/>
    </location>
</feature>
<comment type="similarity">
    <text evidence="10">Belongs to the glycosyltransferase 22 family. PIGZ subfamily.</text>
</comment>
<feature type="transmembrane region" description="Helical" evidence="11">
    <location>
        <begin position="260"/>
        <end position="286"/>
    </location>
</feature>
<evidence type="ECO:0000256" key="5">
    <source>
        <dbReference type="ARBA" id="ARBA00022679"/>
    </source>
</evidence>
<keyword evidence="13" id="KW-1185">Reference proteome</keyword>
<feature type="transmembrane region" description="Helical" evidence="11">
    <location>
        <begin position="88"/>
        <end position="113"/>
    </location>
</feature>
<evidence type="ECO:0000313" key="14">
    <source>
        <dbReference type="RefSeq" id="XP_018328455.1"/>
    </source>
</evidence>
<dbReference type="OrthoDB" id="10066429at2759"/>
<evidence type="ECO:0000256" key="9">
    <source>
        <dbReference type="ARBA" id="ARBA00023136"/>
    </source>
</evidence>
<reference evidence="14" key="1">
    <citation type="submission" date="2025-08" db="UniProtKB">
        <authorList>
            <consortium name="RefSeq"/>
        </authorList>
    </citation>
    <scope>IDENTIFICATION</scope>
    <source>
        <tissue evidence="14">Entire body</tissue>
    </source>
</reference>
<comment type="pathway">
    <text evidence="2">Glycolipid biosynthesis; glycosylphosphatidylinositol-anchor biosynthesis.</text>
</comment>
<evidence type="ECO:0000256" key="4">
    <source>
        <dbReference type="ARBA" id="ARBA00022676"/>
    </source>
</evidence>
<feature type="transmembrane region" description="Helical" evidence="11">
    <location>
        <begin position="9"/>
        <end position="29"/>
    </location>
</feature>
<dbReference type="GO" id="GO:0000026">
    <property type="term" value="F:alpha-1,2-mannosyltransferase activity"/>
    <property type="evidence" value="ECO:0007669"/>
    <property type="project" value="TreeGrafter"/>
</dbReference>
<feature type="transmembrane region" description="Helical" evidence="11">
    <location>
        <begin position="232"/>
        <end position="248"/>
    </location>
</feature>
<name>A0A1W4X7Z0_AGRPL</name>
<dbReference type="Pfam" id="PF03901">
    <property type="entry name" value="Glyco_transf_22"/>
    <property type="match status" value="1"/>
</dbReference>
<dbReference type="RefSeq" id="XP_018328455.1">
    <property type="nucleotide sequence ID" value="XM_018472953.2"/>
</dbReference>
<dbReference type="KEGG" id="apln:108739180"/>
<comment type="subcellular location">
    <subcellularLocation>
        <location evidence="1 11">Endoplasmic reticulum membrane</location>
        <topology evidence="1 11">Multi-pass membrane protein</topology>
    </subcellularLocation>
</comment>
<evidence type="ECO:0000256" key="7">
    <source>
        <dbReference type="ARBA" id="ARBA00022824"/>
    </source>
</evidence>
<evidence type="ECO:0000256" key="11">
    <source>
        <dbReference type="RuleBase" id="RU363075"/>
    </source>
</evidence>
<dbReference type="GO" id="GO:0006506">
    <property type="term" value="P:GPI anchor biosynthetic process"/>
    <property type="evidence" value="ECO:0007669"/>
    <property type="project" value="UniProtKB-KW"/>
</dbReference>
<dbReference type="GO" id="GO:0005789">
    <property type="term" value="C:endoplasmic reticulum membrane"/>
    <property type="evidence" value="ECO:0007669"/>
    <property type="project" value="UniProtKB-SubCell"/>
</dbReference>
<dbReference type="InterPro" id="IPR005599">
    <property type="entry name" value="GPI_mannosylTrfase"/>
</dbReference>
<feature type="transmembrane region" description="Helical" evidence="11">
    <location>
        <begin position="443"/>
        <end position="461"/>
    </location>
</feature>
<feature type="transmembrane region" description="Helical" evidence="11">
    <location>
        <begin position="134"/>
        <end position="151"/>
    </location>
</feature>
<organism evidence="13 14">
    <name type="scientific">Agrilus planipennis</name>
    <name type="common">Emerald ash borer</name>
    <name type="synonym">Agrilus marcopoli</name>
    <dbReference type="NCBI Taxonomy" id="224129"/>
    <lineage>
        <taxon>Eukaryota</taxon>
        <taxon>Metazoa</taxon>
        <taxon>Ecdysozoa</taxon>
        <taxon>Arthropoda</taxon>
        <taxon>Hexapoda</taxon>
        <taxon>Insecta</taxon>
        <taxon>Pterygota</taxon>
        <taxon>Neoptera</taxon>
        <taxon>Endopterygota</taxon>
        <taxon>Coleoptera</taxon>
        <taxon>Polyphaga</taxon>
        <taxon>Elateriformia</taxon>
        <taxon>Buprestoidea</taxon>
        <taxon>Buprestidae</taxon>
        <taxon>Agrilinae</taxon>
        <taxon>Agrilus</taxon>
    </lineage>
</organism>
<sequence>MSIVLHNTIYFLLVVARIISTFLPQTGYIHPDEFFQTFEVLAGKFLNVDINKPWEFNTTFPIRSMFTPYIMVGTGFKFLQTINYFSEAWFAISLITPYFTLIIPRLVICLFSLINDFCLFKICVTNNEKYQSRLIILASSYVMTVYGTRTFTNTIELILFSLLLYYVSESMIFSNIVVKQTEYLHMRHRKAKTAAEKAKFHKLKLLLPNFSFRNCFIVATITVVGFFNRPTFIAFAAGPVFFWLYRGMGSKPVISLHFNIRILIFALCTLPSFIFLIIFDSFYYGYISWGEIGMMDVSINSFVVTPLNFIKYNADNKNLAQHGLHPRYLHMLCNIPLLFNVLGFLAFYEILVALKRIYEARLNHLPQIKTIKALMTASTLIALAIFSVIPHQEARFLIPLLLPLVYLHGPSILKEPELAIIEKHENKKLNKSSPKKKKSSHSLLKIWIFTNLVCFIFFGLIHQGGVVQVPLSFNEMLKKPLTQYHLLTCYTYNIPYSLFLQKPRRSFSFTDFKEISYRKVYLHELGSVSYSTVAEALVHVHNHCLRSQGKYVQDCKFFVLWPTGLESFFLQTIENVINTKIRKVRLFYPHFSVEALEYFDMYCLDSLPPKECEKEMILPTYNYLIKFSQFFSLSLYEVTFAQDIEAE</sequence>
<dbReference type="FunCoup" id="A0A1W4X7Z0">
    <property type="interactions" value="145"/>
</dbReference>
<evidence type="ECO:0000256" key="2">
    <source>
        <dbReference type="ARBA" id="ARBA00004687"/>
    </source>
</evidence>
<dbReference type="Proteomes" id="UP000192223">
    <property type="component" value="Unplaced"/>
</dbReference>
<gene>
    <name evidence="14" type="primary">LOC108739180</name>
</gene>
<keyword evidence="3" id="KW-0337">GPI-anchor biosynthesis</keyword>
<evidence type="ECO:0000256" key="3">
    <source>
        <dbReference type="ARBA" id="ARBA00022502"/>
    </source>
</evidence>
<protein>
    <recommendedName>
        <fullName evidence="11">Mannosyltransferase</fullName>
        <ecNumber evidence="11">2.4.1.-</ecNumber>
    </recommendedName>
</protein>
<keyword evidence="7 11" id="KW-0256">Endoplasmic reticulum</keyword>
<evidence type="ECO:0000256" key="8">
    <source>
        <dbReference type="ARBA" id="ARBA00022989"/>
    </source>
</evidence>
<keyword evidence="4 11" id="KW-0328">Glycosyltransferase</keyword>
<evidence type="ECO:0000256" key="12">
    <source>
        <dbReference type="SAM" id="SignalP"/>
    </source>
</evidence>
<proteinExistence type="inferred from homology"/>
<accession>A0A1W4X7Z0</accession>
<feature type="signal peptide" evidence="12">
    <location>
        <begin position="1"/>
        <end position="16"/>
    </location>
</feature>
<evidence type="ECO:0000256" key="10">
    <source>
        <dbReference type="ARBA" id="ARBA00038466"/>
    </source>
</evidence>
<evidence type="ECO:0000313" key="13">
    <source>
        <dbReference type="Proteomes" id="UP000192223"/>
    </source>
</evidence>
<evidence type="ECO:0000256" key="1">
    <source>
        <dbReference type="ARBA" id="ARBA00004477"/>
    </source>
</evidence>